<reference evidence="3 4" key="1">
    <citation type="journal article" date="2021" name="Commun. Biol.">
        <title>The genome of Shorea leprosula (Dipterocarpaceae) highlights the ecological relevance of drought in aseasonal tropical rainforests.</title>
        <authorList>
            <person name="Ng K.K.S."/>
            <person name="Kobayashi M.J."/>
            <person name="Fawcett J.A."/>
            <person name="Hatakeyama M."/>
            <person name="Paape T."/>
            <person name="Ng C.H."/>
            <person name="Ang C.C."/>
            <person name="Tnah L.H."/>
            <person name="Lee C.T."/>
            <person name="Nishiyama T."/>
            <person name="Sese J."/>
            <person name="O'Brien M.J."/>
            <person name="Copetti D."/>
            <person name="Mohd Noor M.I."/>
            <person name="Ong R.C."/>
            <person name="Putra M."/>
            <person name="Sireger I.Z."/>
            <person name="Indrioko S."/>
            <person name="Kosugi Y."/>
            <person name="Izuno A."/>
            <person name="Isagi Y."/>
            <person name="Lee S.L."/>
            <person name="Shimizu K.K."/>
        </authorList>
    </citation>
    <scope>NUCLEOTIDE SEQUENCE [LARGE SCALE GENOMIC DNA]</scope>
    <source>
        <strain evidence="3">214</strain>
    </source>
</reference>
<dbReference type="Pfam" id="PF12937">
    <property type="entry name" value="F-box-like"/>
    <property type="match status" value="1"/>
</dbReference>
<dbReference type="Gene3D" id="1.20.1280.50">
    <property type="match status" value="1"/>
</dbReference>
<dbReference type="SUPFAM" id="SSF81383">
    <property type="entry name" value="F-box domain"/>
    <property type="match status" value="1"/>
</dbReference>
<evidence type="ECO:0000313" key="4">
    <source>
        <dbReference type="Proteomes" id="UP001054252"/>
    </source>
</evidence>
<dbReference type="AlphaFoldDB" id="A0AAV5KH67"/>
<evidence type="ECO:0000259" key="2">
    <source>
        <dbReference type="Pfam" id="PF12937"/>
    </source>
</evidence>
<evidence type="ECO:0000313" key="3">
    <source>
        <dbReference type="EMBL" id="GKV23947.1"/>
    </source>
</evidence>
<proteinExistence type="predicted"/>
<keyword evidence="4" id="KW-1185">Reference proteome</keyword>
<dbReference type="InterPro" id="IPR005174">
    <property type="entry name" value="KIB1-4_b-propeller"/>
</dbReference>
<protein>
    <recommendedName>
        <fullName evidence="5">F-box protein</fullName>
    </recommendedName>
</protein>
<comment type="caution">
    <text evidence="3">The sequence shown here is derived from an EMBL/GenBank/DDBJ whole genome shotgun (WGS) entry which is preliminary data.</text>
</comment>
<organism evidence="3 4">
    <name type="scientific">Rubroshorea leprosula</name>
    <dbReference type="NCBI Taxonomy" id="152421"/>
    <lineage>
        <taxon>Eukaryota</taxon>
        <taxon>Viridiplantae</taxon>
        <taxon>Streptophyta</taxon>
        <taxon>Embryophyta</taxon>
        <taxon>Tracheophyta</taxon>
        <taxon>Spermatophyta</taxon>
        <taxon>Magnoliopsida</taxon>
        <taxon>eudicotyledons</taxon>
        <taxon>Gunneridae</taxon>
        <taxon>Pentapetalae</taxon>
        <taxon>rosids</taxon>
        <taxon>malvids</taxon>
        <taxon>Malvales</taxon>
        <taxon>Dipterocarpaceae</taxon>
        <taxon>Rubroshorea</taxon>
    </lineage>
</organism>
<evidence type="ECO:0000259" key="1">
    <source>
        <dbReference type="Pfam" id="PF03478"/>
    </source>
</evidence>
<gene>
    <name evidence="3" type="ORF">SLEP1_g33617</name>
</gene>
<dbReference type="InterPro" id="IPR001810">
    <property type="entry name" value="F-box_dom"/>
</dbReference>
<feature type="domain" description="KIB1-4 beta-propeller" evidence="1">
    <location>
        <begin position="79"/>
        <end position="331"/>
    </location>
</feature>
<dbReference type="Pfam" id="PF03478">
    <property type="entry name" value="Beta-prop_KIB1-4"/>
    <property type="match status" value="1"/>
</dbReference>
<dbReference type="Proteomes" id="UP001054252">
    <property type="component" value="Unassembled WGS sequence"/>
</dbReference>
<evidence type="ECO:0008006" key="5">
    <source>
        <dbReference type="Google" id="ProtNLM"/>
    </source>
</evidence>
<accession>A0AAV5KH67</accession>
<sequence>MADWSHLPQELLHQIAQALETHFDILHFRAVCSSWRASVPYNLLPPPSYSRLLKLILEDEDGEKSSTFVLQRPISIFKFHGLHNQRIPHFWLVKLEEDDESGQIHILNPLSSSKMKPQYPKVLDISTLEVQELALEYIIQGTDYAGTTTAKAAYWFPNPKDDCQRYVVFIEAGDLYLFKFGDEEATKIEEEGSWSPFYDDFIQFKGKFYAVDNMGTTIAVEPCSRTATPVTGKLTFSGEKKFLVQSFGKLLLVDIFRASKSIYGDPYGKTLWFQVFQLDEERKRWDLVKSLGDRILFLGKYCNFSASRIPGVQGNCIVFSNEAVDEYGELKGDAVYVFQMRNQRVIPLQDFDGYLYLFRPPLL</sequence>
<feature type="domain" description="F-box" evidence="2">
    <location>
        <begin position="4"/>
        <end position="38"/>
    </location>
</feature>
<name>A0AAV5KH67_9ROSI</name>
<dbReference type="InterPro" id="IPR036047">
    <property type="entry name" value="F-box-like_dom_sf"/>
</dbReference>
<dbReference type="EMBL" id="BPVZ01000064">
    <property type="protein sequence ID" value="GKV23947.1"/>
    <property type="molecule type" value="Genomic_DNA"/>
</dbReference>
<dbReference type="PANTHER" id="PTHR47123">
    <property type="entry name" value="F-BOX PROTEIN SKIP23"/>
    <property type="match status" value="1"/>
</dbReference>
<dbReference type="PANTHER" id="PTHR47123:SF15">
    <property type="entry name" value="F-BOX PROTEIN SKIP23"/>
    <property type="match status" value="1"/>
</dbReference>
<dbReference type="InterPro" id="IPR051304">
    <property type="entry name" value="SCF_F-box_domain"/>
</dbReference>